<dbReference type="Proteomes" id="UP000192328">
    <property type="component" value="Unassembled WGS sequence"/>
</dbReference>
<gene>
    <name evidence="1" type="ORF">SAMN06297397_2256</name>
</gene>
<proteinExistence type="predicted"/>
<reference evidence="1" key="1">
    <citation type="submission" date="2017-04" db="EMBL/GenBank/DDBJ databases">
        <authorList>
            <person name="Varghese N."/>
            <person name="Submissions S."/>
        </authorList>
    </citation>
    <scope>NUCLEOTIDE SEQUENCE</scope>
    <source>
        <strain evidence="1">WTE2008</strain>
    </source>
</reference>
<protein>
    <submittedName>
        <fullName evidence="1">Glycosidase</fullName>
    </submittedName>
</protein>
<sequence length="522" mass="58379">MKRFVILMLVLTLLTGASAAEEKSLDMENNNRIFYEIFVGSFSDSNGDGIGDIRGVINRLDYLNDGDPESGNSLGIEGIWLTPVFASPSYHKYDVTNYYQIDPAFGAIEDLKELITLCHERNVKLILDLPLNHTGENNEWFINFKKAHQAGDPEDPFYDFYTWIPSDETTPAGRRFRKMSNPDLKVEANFSDQMPELNFDNEQVRQAVLDVAAYWLDIGVDGFRFDAAKYPYFGEHDKNAEFWTWYMGELKKIRPEIYAVAEVWDGDAITDRYLKAFNCFRFATATVDGLIAETALGGNVNKFVQSTQAYLDNIHSINPEAMNIPFVANHDTDRAAGFLTVASGCMQMAANLYILMPGSPFIYYGEEIGLRGSRGGSNTDANRRLAMPWGDGDTVQDPVGSNYDKSKFSTVEDRIKTGTSILWHYRKLIAIRKAFPEIARGDYTALEFKDTKLGGFLCTLDGSTVGVFHNTTEKTLKVDLAKATDYPFAEIAAFLSVDPFEGYAELDGTVLTLGAQTSAVIK</sequence>
<evidence type="ECO:0000313" key="2">
    <source>
        <dbReference type="Proteomes" id="UP000192328"/>
    </source>
</evidence>
<keyword evidence="1" id="KW-0378">Hydrolase</keyword>
<organism evidence="1 2">
    <name type="scientific">Aristaeella lactis</name>
    <dbReference type="NCBI Taxonomy" id="3046383"/>
    <lineage>
        <taxon>Bacteria</taxon>
        <taxon>Bacillati</taxon>
        <taxon>Bacillota</taxon>
        <taxon>Clostridia</taxon>
        <taxon>Eubacteriales</taxon>
        <taxon>Aristaeellaceae</taxon>
        <taxon>Aristaeella</taxon>
    </lineage>
</organism>
<comment type="caution">
    <text evidence="1">The sequence shown here is derived from an EMBL/GenBank/DDBJ whole genome shotgun (WGS) entry which is preliminary data.</text>
</comment>
<name>A0AC61PN40_9FIRM</name>
<keyword evidence="1" id="KW-0326">Glycosidase</keyword>
<dbReference type="EMBL" id="FWXZ01000004">
    <property type="protein sequence ID" value="SMC73378.1"/>
    <property type="molecule type" value="Genomic_DNA"/>
</dbReference>
<keyword evidence="2" id="KW-1185">Reference proteome</keyword>
<evidence type="ECO:0000313" key="1">
    <source>
        <dbReference type="EMBL" id="SMC73378.1"/>
    </source>
</evidence>
<accession>A0AC61PN40</accession>